<evidence type="ECO:0000256" key="4">
    <source>
        <dbReference type="SAM" id="MobiDB-lite"/>
    </source>
</evidence>
<dbReference type="Proteomes" id="UP000774570">
    <property type="component" value="Unassembled WGS sequence"/>
</dbReference>
<feature type="domain" description="HTH luxR-type" evidence="5">
    <location>
        <begin position="17"/>
        <end position="66"/>
    </location>
</feature>
<dbReference type="CDD" id="cd06170">
    <property type="entry name" value="LuxR_C_like"/>
    <property type="match status" value="1"/>
</dbReference>
<evidence type="ECO:0000259" key="5">
    <source>
        <dbReference type="SMART" id="SM00421"/>
    </source>
</evidence>
<dbReference type="InterPro" id="IPR016032">
    <property type="entry name" value="Sig_transdc_resp-reg_C-effctor"/>
</dbReference>
<dbReference type="InterPro" id="IPR036388">
    <property type="entry name" value="WH-like_DNA-bd_sf"/>
</dbReference>
<dbReference type="Pfam" id="PF00196">
    <property type="entry name" value="GerE"/>
    <property type="match status" value="1"/>
</dbReference>
<accession>A0ABS7FVR8</accession>
<name>A0ABS7FVR8_9ACTN</name>
<evidence type="ECO:0000313" key="7">
    <source>
        <dbReference type="Proteomes" id="UP000774570"/>
    </source>
</evidence>
<proteinExistence type="predicted"/>
<evidence type="ECO:0000256" key="2">
    <source>
        <dbReference type="ARBA" id="ARBA00023125"/>
    </source>
</evidence>
<keyword evidence="1" id="KW-0805">Transcription regulation</keyword>
<organism evidence="6 7">
    <name type="scientific">Actinomadura parmotrematis</name>
    <dbReference type="NCBI Taxonomy" id="2864039"/>
    <lineage>
        <taxon>Bacteria</taxon>
        <taxon>Bacillati</taxon>
        <taxon>Actinomycetota</taxon>
        <taxon>Actinomycetes</taxon>
        <taxon>Streptosporangiales</taxon>
        <taxon>Thermomonosporaceae</taxon>
        <taxon>Actinomadura</taxon>
    </lineage>
</organism>
<keyword evidence="3" id="KW-0804">Transcription</keyword>
<feature type="region of interest" description="Disordered" evidence="4">
    <location>
        <begin position="1"/>
        <end position="22"/>
    </location>
</feature>
<dbReference type="EMBL" id="JAIBOA010000012">
    <property type="protein sequence ID" value="MBW8484521.1"/>
    <property type="molecule type" value="Genomic_DNA"/>
</dbReference>
<keyword evidence="2" id="KW-0238">DNA-binding</keyword>
<protein>
    <submittedName>
        <fullName evidence="6">Helix-turn-helix transcriptional regulator</fullName>
    </submittedName>
</protein>
<feature type="compositionally biased region" description="Basic and acidic residues" evidence="4">
    <location>
        <begin position="116"/>
        <end position="139"/>
    </location>
</feature>
<feature type="region of interest" description="Disordered" evidence="4">
    <location>
        <begin position="77"/>
        <end position="176"/>
    </location>
</feature>
<evidence type="ECO:0000313" key="6">
    <source>
        <dbReference type="EMBL" id="MBW8484521.1"/>
    </source>
</evidence>
<dbReference type="PANTHER" id="PTHR44688">
    <property type="entry name" value="DNA-BINDING TRANSCRIPTIONAL ACTIVATOR DEVR_DOSR"/>
    <property type="match status" value="1"/>
</dbReference>
<evidence type="ECO:0000256" key="1">
    <source>
        <dbReference type="ARBA" id="ARBA00023015"/>
    </source>
</evidence>
<dbReference type="InterPro" id="IPR000792">
    <property type="entry name" value="Tscrpt_reg_LuxR_C"/>
</dbReference>
<dbReference type="SUPFAM" id="SSF46894">
    <property type="entry name" value="C-terminal effector domain of the bipartite response regulators"/>
    <property type="match status" value="1"/>
</dbReference>
<dbReference type="Gene3D" id="1.10.10.10">
    <property type="entry name" value="Winged helix-like DNA-binding domain superfamily/Winged helix DNA-binding domain"/>
    <property type="match status" value="1"/>
</dbReference>
<evidence type="ECO:0000256" key="3">
    <source>
        <dbReference type="ARBA" id="ARBA00023163"/>
    </source>
</evidence>
<dbReference type="SMART" id="SM00421">
    <property type="entry name" value="HTH_LUXR"/>
    <property type="match status" value="1"/>
</dbReference>
<comment type="caution">
    <text evidence="6">The sequence shown here is derived from an EMBL/GenBank/DDBJ whole genome shotgun (WGS) entry which is preliminary data.</text>
</comment>
<feature type="compositionally biased region" description="Basic and acidic residues" evidence="4">
    <location>
        <begin position="154"/>
        <end position="168"/>
    </location>
</feature>
<keyword evidence="7" id="KW-1185">Reference proteome</keyword>
<reference evidence="6 7" key="1">
    <citation type="submission" date="2021-07" db="EMBL/GenBank/DDBJ databases">
        <title>Actinomadura sp. PM05-2 isolated from lichen.</title>
        <authorList>
            <person name="Somphong A."/>
            <person name="Phongsopitanun W."/>
            <person name="Tanasupawat S."/>
            <person name="Peongsungnone V."/>
        </authorList>
    </citation>
    <scope>NUCLEOTIDE SEQUENCE [LARGE SCALE GENOMIC DNA]</scope>
    <source>
        <strain evidence="6 7">PM05-2</strain>
    </source>
</reference>
<gene>
    <name evidence="6" type="ORF">K1Y72_19215</name>
</gene>
<sequence length="250" mass="26212">MPASARRRCSAPPGTPRAALAAAAAGHSNRKIGALLFLSPRTVEWHLREVFGKLGVGSRQKLEGALEAAVPAWRAPVRGGVDRRPPGPSGDLHGRGGRLGVVRRDRLGGRGGAAEAPDHDEHVGAEQDRDAARDGREGGEPPVGRGSVQPCREGLAERDQTEEGENRRQPRPGLENVLGYSVGGHFRVLGGRGPFRSDPCYSLFLGRHSSQDPDRSEEVAARCPAGPVTCGIGCAAAAEGAEREGGVAVR</sequence>
<dbReference type="PANTHER" id="PTHR44688:SF16">
    <property type="entry name" value="DNA-BINDING TRANSCRIPTIONAL ACTIVATOR DEVR_DOSR"/>
    <property type="match status" value="1"/>
</dbReference>